<gene>
    <name evidence="1" type="ORF">DWB77_03786</name>
</gene>
<name>A0A387HCS4_9ACTN</name>
<dbReference type="RefSeq" id="WP_281280008.1">
    <property type="nucleotide sequence ID" value="NZ_CP032698.1"/>
</dbReference>
<dbReference type="Proteomes" id="UP000271554">
    <property type="component" value="Chromosome"/>
</dbReference>
<accession>A0A387HCS4</accession>
<sequence length="42" mass="4786">MSSPYINAPVRARMYATKQHKVIWIVATVHAATLDTDWKADQ</sequence>
<evidence type="ECO:0000313" key="2">
    <source>
        <dbReference type="Proteomes" id="UP000271554"/>
    </source>
</evidence>
<protein>
    <submittedName>
        <fullName evidence="1">Uncharacterized protein</fullName>
    </submittedName>
</protein>
<dbReference type="KEGG" id="shun:DWB77_03786"/>
<keyword evidence="2" id="KW-1185">Reference proteome</keyword>
<organism evidence="1 2">
    <name type="scientific">Streptomyces hundungensis</name>
    <dbReference type="NCBI Taxonomy" id="1077946"/>
    <lineage>
        <taxon>Bacteria</taxon>
        <taxon>Bacillati</taxon>
        <taxon>Actinomycetota</taxon>
        <taxon>Actinomycetes</taxon>
        <taxon>Kitasatosporales</taxon>
        <taxon>Streptomycetaceae</taxon>
        <taxon>Streptomyces</taxon>
    </lineage>
</organism>
<evidence type="ECO:0000313" key="1">
    <source>
        <dbReference type="EMBL" id="AYG81625.1"/>
    </source>
</evidence>
<reference evidence="1 2" key="1">
    <citation type="submission" date="2018-10" db="EMBL/GenBank/DDBJ databases">
        <title>Relationship between Morphology and Antimicrobial Activity in Streptomyces.</title>
        <authorList>
            <person name="Kang H.J."/>
            <person name="Kim S.B."/>
        </authorList>
    </citation>
    <scope>NUCLEOTIDE SEQUENCE [LARGE SCALE GENOMIC DNA]</scope>
    <source>
        <strain evidence="1 2">BH38</strain>
    </source>
</reference>
<proteinExistence type="predicted"/>
<dbReference type="EMBL" id="CP032698">
    <property type="protein sequence ID" value="AYG81625.1"/>
    <property type="molecule type" value="Genomic_DNA"/>
</dbReference>
<dbReference type="AlphaFoldDB" id="A0A387HCS4"/>